<proteinExistence type="predicted"/>
<protein>
    <submittedName>
        <fullName evidence="2">Retrovirus-related Pol polyprotein from transposon RE1</fullName>
    </submittedName>
</protein>
<dbReference type="AlphaFoldDB" id="A0AAW2JE68"/>
<dbReference type="Pfam" id="PF07727">
    <property type="entry name" value="RVT_2"/>
    <property type="match status" value="1"/>
</dbReference>
<evidence type="ECO:0000313" key="2">
    <source>
        <dbReference type="EMBL" id="KAL0292632.1"/>
    </source>
</evidence>
<evidence type="ECO:0000259" key="1">
    <source>
        <dbReference type="Pfam" id="PF07727"/>
    </source>
</evidence>
<reference evidence="2" key="1">
    <citation type="submission" date="2020-06" db="EMBL/GenBank/DDBJ databases">
        <authorList>
            <person name="Li T."/>
            <person name="Hu X."/>
            <person name="Zhang T."/>
            <person name="Song X."/>
            <person name="Zhang H."/>
            <person name="Dai N."/>
            <person name="Sheng W."/>
            <person name="Hou X."/>
            <person name="Wei L."/>
        </authorList>
    </citation>
    <scope>NUCLEOTIDE SEQUENCE</scope>
    <source>
        <strain evidence="2">KEN8</strain>
        <tissue evidence="2">Leaf</tissue>
    </source>
</reference>
<accession>A0AAW2JE68</accession>
<comment type="caution">
    <text evidence="2">The sequence shown here is derived from an EMBL/GenBank/DDBJ whole genome shotgun (WGS) entry which is preliminary data.</text>
</comment>
<gene>
    <name evidence="2" type="ORF">Scaly_2580800</name>
</gene>
<sequence length="110" mass="13023">MVLQAKIQTRWLYPKHKILLVARGYIQREGIDFEETFSPVARFDTIRTILSVVANYKWKVYQFDVKSAFLNGFLEEVYVQQPKSYELKGEEMKVYKLRKALYGLKQAPRA</sequence>
<name>A0AAW2JE68_9LAMI</name>
<feature type="domain" description="Reverse transcriptase Ty1/copia-type" evidence="1">
    <location>
        <begin position="6"/>
        <end position="109"/>
    </location>
</feature>
<reference evidence="2" key="2">
    <citation type="journal article" date="2024" name="Plant">
        <title>Genomic evolution and insights into agronomic trait innovations of Sesamum species.</title>
        <authorList>
            <person name="Miao H."/>
            <person name="Wang L."/>
            <person name="Qu L."/>
            <person name="Liu H."/>
            <person name="Sun Y."/>
            <person name="Le M."/>
            <person name="Wang Q."/>
            <person name="Wei S."/>
            <person name="Zheng Y."/>
            <person name="Lin W."/>
            <person name="Duan Y."/>
            <person name="Cao H."/>
            <person name="Xiong S."/>
            <person name="Wang X."/>
            <person name="Wei L."/>
            <person name="Li C."/>
            <person name="Ma Q."/>
            <person name="Ju M."/>
            <person name="Zhao R."/>
            <person name="Li G."/>
            <person name="Mu C."/>
            <person name="Tian Q."/>
            <person name="Mei H."/>
            <person name="Zhang T."/>
            <person name="Gao T."/>
            <person name="Zhang H."/>
        </authorList>
    </citation>
    <scope>NUCLEOTIDE SEQUENCE</scope>
    <source>
        <strain evidence="2">KEN8</strain>
    </source>
</reference>
<dbReference type="InterPro" id="IPR013103">
    <property type="entry name" value="RVT_2"/>
</dbReference>
<organism evidence="2">
    <name type="scientific">Sesamum calycinum</name>
    <dbReference type="NCBI Taxonomy" id="2727403"/>
    <lineage>
        <taxon>Eukaryota</taxon>
        <taxon>Viridiplantae</taxon>
        <taxon>Streptophyta</taxon>
        <taxon>Embryophyta</taxon>
        <taxon>Tracheophyta</taxon>
        <taxon>Spermatophyta</taxon>
        <taxon>Magnoliopsida</taxon>
        <taxon>eudicotyledons</taxon>
        <taxon>Gunneridae</taxon>
        <taxon>Pentapetalae</taxon>
        <taxon>asterids</taxon>
        <taxon>lamiids</taxon>
        <taxon>Lamiales</taxon>
        <taxon>Pedaliaceae</taxon>
        <taxon>Sesamum</taxon>
    </lineage>
</organism>
<dbReference type="EMBL" id="JACGWM010001499">
    <property type="protein sequence ID" value="KAL0292632.1"/>
    <property type="molecule type" value="Genomic_DNA"/>
</dbReference>